<comment type="caution">
    <text evidence="1">The sequence shown here is derived from an EMBL/GenBank/DDBJ whole genome shotgun (WGS) entry which is preliminary data.</text>
</comment>
<organism evidence="1 2">
    <name type="scientific">[Haemophilus] felis</name>
    <dbReference type="NCBI Taxonomy" id="123822"/>
    <lineage>
        <taxon>Bacteria</taxon>
        <taxon>Pseudomonadati</taxon>
        <taxon>Pseudomonadota</taxon>
        <taxon>Gammaproteobacteria</taxon>
        <taxon>Pasteurellales</taxon>
        <taxon>Pasteurellaceae</taxon>
    </lineage>
</organism>
<protein>
    <submittedName>
        <fullName evidence="1">Uncharacterized protein</fullName>
    </submittedName>
</protein>
<dbReference type="STRING" id="123822.B0188_10120"/>
<name>A0A1T0AX36_9PAST</name>
<dbReference type="AlphaFoldDB" id="A0A1T0AX36"/>
<gene>
    <name evidence="1" type="ORF">B0188_10120</name>
</gene>
<keyword evidence="2" id="KW-1185">Reference proteome</keyword>
<proteinExistence type="predicted"/>
<sequence>MNDTPKQKNPFKANLDGFLKERGNKGEKFQWAFFVYPQFNRQFELIKDANARCLREFPDHFHHKQQLAKECEDLKGRLSQGYELMKHWRAEKELTEQELKQYKTFKHAVFYLMGHFEMVVDNVAELQGGANE</sequence>
<evidence type="ECO:0000313" key="2">
    <source>
        <dbReference type="Proteomes" id="UP000190023"/>
    </source>
</evidence>
<accession>A0A1T0AX36</accession>
<evidence type="ECO:0000313" key="1">
    <source>
        <dbReference type="EMBL" id="OOS01158.1"/>
    </source>
</evidence>
<dbReference type="Proteomes" id="UP000190023">
    <property type="component" value="Unassembled WGS sequence"/>
</dbReference>
<reference evidence="1 2" key="1">
    <citation type="submission" date="2017-02" db="EMBL/GenBank/DDBJ databases">
        <title>Draft genome sequence of Haemophilus felis CCUG 31170 type strain.</title>
        <authorList>
            <person name="Engstrom-Jakobsson H."/>
            <person name="Salva-Serra F."/>
            <person name="Thorell K."/>
            <person name="Gonzales-Siles L."/>
            <person name="Karlsson R."/>
            <person name="Boulund F."/>
            <person name="Engstrand L."/>
            <person name="Kristiansson E."/>
            <person name="Moore E."/>
        </authorList>
    </citation>
    <scope>NUCLEOTIDE SEQUENCE [LARGE SCALE GENOMIC DNA]</scope>
    <source>
        <strain evidence="1 2">CCUG 31170</strain>
    </source>
</reference>
<dbReference type="EMBL" id="MUYB01000049">
    <property type="protein sequence ID" value="OOS01158.1"/>
    <property type="molecule type" value="Genomic_DNA"/>
</dbReference>